<evidence type="ECO:0000313" key="1">
    <source>
        <dbReference type="EMBL" id="DAF87623.1"/>
    </source>
</evidence>
<reference evidence="1" key="1">
    <citation type="journal article" date="2021" name="Proc. Natl. Acad. Sci. U.S.A.">
        <title>A Catalog of Tens of Thousands of Viruses from Human Metagenomes Reveals Hidden Associations with Chronic Diseases.</title>
        <authorList>
            <person name="Tisza M.J."/>
            <person name="Buck C.B."/>
        </authorList>
    </citation>
    <scope>NUCLEOTIDE SEQUENCE</scope>
    <source>
        <strain evidence="1">Ctuvi3</strain>
    </source>
</reference>
<proteinExistence type="predicted"/>
<accession>A0A8S5TZL6</accession>
<protein>
    <submittedName>
        <fullName evidence="1">Major tail protein</fullName>
    </submittedName>
</protein>
<dbReference type="NCBIfam" id="NF047353">
    <property type="entry name" value="tube_lmo2291"/>
    <property type="match status" value="1"/>
</dbReference>
<dbReference type="EMBL" id="BK015965">
    <property type="protein sequence ID" value="DAF87623.1"/>
    <property type="molecule type" value="Genomic_DNA"/>
</dbReference>
<organism evidence="1">
    <name type="scientific">Siphoviridae sp. ctuvi3</name>
    <dbReference type="NCBI Taxonomy" id="2825718"/>
    <lineage>
        <taxon>Viruses</taxon>
        <taxon>Duplodnaviria</taxon>
        <taxon>Heunggongvirae</taxon>
        <taxon>Uroviricota</taxon>
        <taxon>Caudoviricetes</taxon>
    </lineage>
</organism>
<sequence>MSETARSGVYPCYENQFQIDTAASGSEAAMKDIADCETFDVSFDNGVEEWNPFDTEGWTRRLMTAKSVTISVTAKRNVGDAGNDAVAGLAWKNGRNVEKDFQWTFPDKTVVKFASAVINVTNVGAGDSTAVAPLEFEVQSNGKPTVTPGV</sequence>
<name>A0A8S5TZL6_9CAUD</name>